<proteinExistence type="predicted"/>
<dbReference type="RefSeq" id="WP_160632671.1">
    <property type="nucleotide sequence ID" value="NZ_WWNE01000005.1"/>
</dbReference>
<dbReference type="SUPFAM" id="SSF56300">
    <property type="entry name" value="Metallo-dependent phosphatases"/>
    <property type="match status" value="1"/>
</dbReference>
<keyword evidence="4" id="KW-1185">Reference proteome</keyword>
<dbReference type="PANTHER" id="PTHR31302">
    <property type="entry name" value="TRANSMEMBRANE PROTEIN WITH METALLOPHOSPHOESTERASE DOMAIN-RELATED"/>
    <property type="match status" value="1"/>
</dbReference>
<dbReference type="InterPro" id="IPR027417">
    <property type="entry name" value="P-loop_NTPase"/>
</dbReference>
<dbReference type="InterPro" id="IPR049050">
    <property type="entry name" value="nSTAND3"/>
</dbReference>
<dbReference type="PANTHER" id="PTHR31302:SF0">
    <property type="entry name" value="TRANSMEMBRANE PROTEIN WITH METALLOPHOSPHOESTERASE DOMAIN"/>
    <property type="match status" value="1"/>
</dbReference>
<evidence type="ECO:0000259" key="2">
    <source>
        <dbReference type="Pfam" id="PF20720"/>
    </source>
</evidence>
<feature type="domain" description="Novel STAND NTPase 3" evidence="2">
    <location>
        <begin position="403"/>
        <end position="542"/>
    </location>
</feature>
<dbReference type="InterPro" id="IPR004843">
    <property type="entry name" value="Calcineurin-like_PHP"/>
</dbReference>
<dbReference type="Gene3D" id="3.60.21.10">
    <property type="match status" value="1"/>
</dbReference>
<organism evidence="3 4">
    <name type="scientific">Acidiluteibacter ferrifornacis</name>
    <dbReference type="NCBI Taxonomy" id="2692424"/>
    <lineage>
        <taxon>Bacteria</taxon>
        <taxon>Pseudomonadati</taxon>
        <taxon>Bacteroidota</taxon>
        <taxon>Flavobacteriia</taxon>
        <taxon>Flavobacteriales</taxon>
        <taxon>Cryomorphaceae</taxon>
        <taxon>Acidiluteibacter</taxon>
    </lineage>
</organism>
<comment type="caution">
    <text evidence="3">The sequence shown here is derived from an EMBL/GenBank/DDBJ whole genome shotgun (WGS) entry which is preliminary data.</text>
</comment>
<name>A0A6N9NIQ5_9FLAO</name>
<dbReference type="GO" id="GO:0016787">
    <property type="term" value="F:hydrolase activity"/>
    <property type="evidence" value="ECO:0007669"/>
    <property type="project" value="InterPro"/>
</dbReference>
<protein>
    <submittedName>
        <fullName evidence="3">Uncharacterized protein</fullName>
    </submittedName>
</protein>
<accession>A0A6N9NIQ5</accession>
<dbReference type="Pfam" id="PF00149">
    <property type="entry name" value="Metallophos"/>
    <property type="match status" value="1"/>
</dbReference>
<dbReference type="Proteomes" id="UP000470771">
    <property type="component" value="Unassembled WGS sequence"/>
</dbReference>
<dbReference type="InterPro" id="IPR051158">
    <property type="entry name" value="Metallophosphoesterase_sf"/>
</dbReference>
<dbReference type="Pfam" id="PF20720">
    <property type="entry name" value="nSTAND3"/>
    <property type="match status" value="1"/>
</dbReference>
<evidence type="ECO:0000313" key="3">
    <source>
        <dbReference type="EMBL" id="NBG65729.1"/>
    </source>
</evidence>
<dbReference type="SUPFAM" id="SSF52540">
    <property type="entry name" value="P-loop containing nucleoside triphosphate hydrolases"/>
    <property type="match status" value="1"/>
</dbReference>
<sequence>MRLVHLSDIHLSDKNIDELRNFYIEKLIEDLEEIQRLDNKMIDIIAITGDLLDKGGESLKKHYQGDFSNPYDFFEAEFIAPMREKLNLTNSNFIFIPGNHDINELEIDWAEEKRLSTLRIEDIKDELKKNNSKFTSSNRRIKHFKDFEGRFHRNTDNYSFSNNGSTYFYNSNENEKVGFLLINDSWRCSSTQSRVKNNIDVHMHFFGSQQLHDGYKYLIDKKSEFNICLLHHDLNELAEKKNITRFLKDKDIRLLLYGHKHSNKGEPKINSYGNKVDLWGFRPRAALNNPNEKEFSYMPGYQIFDINCCNWKIDQIIYKRYNIQEKTNFVYDTGEWAENGIYKDGITLKEVNSVFNIESLVKSDFRIPEKIEFYEPRLIYRQEKENNNLFHDSSILGFKLEDLIHSETKILILGSPGIGKSTELRVLFEKLWEDRVKNQLIPLLINLKFFRKNDSFEDFIQVENWQEIPQITFILDGLDEVADIQDLISALEVFINKHSKKNYRYVLSCRTNIYHKYLVEFSDFKTFYLHSLSEYQAESILKNEFDISYSKIEEFPFLKGYFESPFFINRFAQLIKKSDDDLTYLSLWQDYIQFSLEADKNKFKKRELFIVSKITDALRKAAITLELMHKNTLNESELVQIFDEQVETAQQLSLFKLDSKNAQYSFTHKQTQEYLVASSLTNLNIDEILETIKIPEVEAVHPSFQNTLTFLLDLIEHNETFIKLIDWVKKNQIDILFSLDSNRLSPTVKEAIFTSYFKEVCIKQTLWITTNRSVSISQIASFANTPNIHDYLVRIIKDSKKHFRARQSAVMVLFEFQLPKKINENLKKFIIQYLKNKNRKIGFASDLIQLSVEQQFYMDENFAKSLFELVQDSSNAQLNREVLRFIEHGFDSLELNQFSDFLDKEFRWSHKVDKREDSPDKTIRGNGDSCWRIIARLQDFELFNKYLTQYLNDELSNSYITFPESQIIERAVKFVEDESNYFKFLSGIKNSYRFHERSDFLVEITKKSNKHKEAIEYLTQNNLVDDFYFFISKIIRKESIQMLAEHIVKTKNDEKDLAWLRFHLSSKSESDLAFQLENSLVELGMSFEKSLKTDAEIEENQKAEKKRYQEDFDALFDKKNVEKKVQEFFDQHGPKLNWKEYYHINKQWYEKNGHHKKLPIHYELISDALRPSDESKQQSFEVVWKYLDTDIPIYNRILAEYNQAQSRETNPLKISDLQKNKIESWAINKIKDIDFENIKHSENDNFYLVQKNWSLFKLIHELFKVFSINLPQSFLLDSIEFYEIQRFENQEEKSYDRIKLAINEDEKFNHQINEDLKNKVLFDTVLKKHIEYAINHNLEDTYSQIEDYVLSHTRLLFFSDIVTEFLVKTKRIPTIKIIADKSDTWEGWRAIKLLLKNNIELDYIIQHSIDFLATEKESRFREDALHVLFKTNHHEAILYLVNEVRKEKNYKFDYLKDTEYSEFVDIVLFEELFEICYIEEFDSYEQHEIRSFYRNWMRNLVEKDYKKVKAILEGILKKQTELNRDLFYINVLIEEITNAYILNKSKPYSLKEAIYKAEEILAFA</sequence>
<reference evidence="3 4" key="1">
    <citation type="submission" date="2019-12" db="EMBL/GenBank/DDBJ databases">
        <authorList>
            <person name="Zhao J."/>
        </authorList>
    </citation>
    <scope>NUCLEOTIDE SEQUENCE [LARGE SCALE GENOMIC DNA]</scope>
    <source>
        <strain evidence="3 4">S-15</strain>
    </source>
</reference>
<evidence type="ECO:0000259" key="1">
    <source>
        <dbReference type="Pfam" id="PF00149"/>
    </source>
</evidence>
<gene>
    <name evidence="3" type="ORF">GQN54_06340</name>
</gene>
<evidence type="ECO:0000313" key="4">
    <source>
        <dbReference type="Proteomes" id="UP000470771"/>
    </source>
</evidence>
<dbReference type="InterPro" id="IPR029052">
    <property type="entry name" value="Metallo-depent_PP-like"/>
</dbReference>
<dbReference type="EMBL" id="WWNE01000005">
    <property type="protein sequence ID" value="NBG65729.1"/>
    <property type="molecule type" value="Genomic_DNA"/>
</dbReference>
<feature type="domain" description="Calcineurin-like phosphoesterase" evidence="1">
    <location>
        <begin position="1"/>
        <end position="262"/>
    </location>
</feature>